<keyword evidence="2" id="KW-1185">Reference proteome</keyword>
<dbReference type="Pfam" id="PF10905">
    <property type="entry name" value="DUF2695"/>
    <property type="match status" value="1"/>
</dbReference>
<gene>
    <name evidence="1" type="ORF">CAMSH0001_0337</name>
</gene>
<accession>C6RF32</accession>
<organism evidence="1 2">
    <name type="scientific">Campylobacter showae RM3277</name>
    <dbReference type="NCBI Taxonomy" id="553219"/>
    <lineage>
        <taxon>Bacteria</taxon>
        <taxon>Pseudomonadati</taxon>
        <taxon>Campylobacterota</taxon>
        <taxon>Epsilonproteobacteria</taxon>
        <taxon>Campylobacterales</taxon>
        <taxon>Campylobacteraceae</taxon>
        <taxon>Campylobacter</taxon>
    </lineage>
</organism>
<dbReference type="EMBL" id="ACVQ01000017">
    <property type="protein sequence ID" value="EET79840.1"/>
    <property type="molecule type" value="Genomic_DNA"/>
</dbReference>
<name>C6RF32_9BACT</name>
<dbReference type="OrthoDB" id="95751at2"/>
<dbReference type="eggNOG" id="ENOG50331BE">
    <property type="taxonomic scope" value="Bacteria"/>
</dbReference>
<dbReference type="InterPro" id="IPR024248">
    <property type="entry name" value="DUF2695"/>
</dbReference>
<sequence length="106" mass="12375">MNEKSMEKSKRKEILKAIKEKELAGFRQNLPMPEDKFIRLFDLLDAQLHAHGCDHSLKLTEQILSNLEVKDVLSVLAWLEEQGGYCDCEVMMNVEQKFEYLEEKST</sequence>
<evidence type="ECO:0000313" key="2">
    <source>
        <dbReference type="Proteomes" id="UP000003107"/>
    </source>
</evidence>
<comment type="caution">
    <text evidence="1">The sequence shown here is derived from an EMBL/GenBank/DDBJ whole genome shotgun (WGS) entry which is preliminary data.</text>
</comment>
<reference evidence="1 2" key="1">
    <citation type="submission" date="2009-07" db="EMBL/GenBank/DDBJ databases">
        <authorList>
            <person name="Madupu R."/>
            <person name="Sebastian Y."/>
            <person name="Durkin A.S."/>
            <person name="Torralba M."/>
            <person name="Methe B."/>
            <person name="Sutton G.G."/>
            <person name="Strausberg R.L."/>
            <person name="Nelson K.E."/>
        </authorList>
    </citation>
    <scope>NUCLEOTIDE SEQUENCE [LARGE SCALE GENOMIC DNA]</scope>
    <source>
        <strain evidence="1 2">RM3277</strain>
    </source>
</reference>
<dbReference type="AlphaFoldDB" id="C6RF32"/>
<proteinExistence type="predicted"/>
<evidence type="ECO:0008006" key="3">
    <source>
        <dbReference type="Google" id="ProtNLM"/>
    </source>
</evidence>
<evidence type="ECO:0000313" key="1">
    <source>
        <dbReference type="EMBL" id="EET79840.1"/>
    </source>
</evidence>
<dbReference type="Proteomes" id="UP000003107">
    <property type="component" value="Unassembled WGS sequence"/>
</dbReference>
<protein>
    <recommendedName>
        <fullName evidence="3">DUF2695 domain-containing protein</fullName>
    </recommendedName>
</protein>
<dbReference type="STRING" id="553219.CAMSH0001_0337"/>